<evidence type="ECO:0000256" key="2">
    <source>
        <dbReference type="ARBA" id="ARBA00012513"/>
    </source>
</evidence>
<comment type="catalytic activity">
    <reaction evidence="11">
        <text>L-seryl-[protein] + ATP = O-phospho-L-seryl-[protein] + ADP + H(+)</text>
        <dbReference type="Rhea" id="RHEA:17989"/>
        <dbReference type="Rhea" id="RHEA-COMP:9863"/>
        <dbReference type="Rhea" id="RHEA-COMP:11604"/>
        <dbReference type="ChEBI" id="CHEBI:15378"/>
        <dbReference type="ChEBI" id="CHEBI:29999"/>
        <dbReference type="ChEBI" id="CHEBI:30616"/>
        <dbReference type="ChEBI" id="CHEBI:83421"/>
        <dbReference type="ChEBI" id="CHEBI:456216"/>
        <dbReference type="EC" id="2.7.11.1"/>
    </reaction>
</comment>
<dbReference type="EC" id="2.7.11.1" evidence="2"/>
<dbReference type="AlphaFoldDB" id="A0A2U1QLD4"/>
<dbReference type="PROSITE" id="PS50011">
    <property type="entry name" value="PROTEIN_KINASE_DOM"/>
    <property type="match status" value="1"/>
</dbReference>
<comment type="catalytic activity">
    <reaction evidence="10">
        <text>L-threonyl-[protein] + ATP = O-phospho-L-threonyl-[protein] + ADP + H(+)</text>
        <dbReference type="Rhea" id="RHEA:46608"/>
        <dbReference type="Rhea" id="RHEA-COMP:11060"/>
        <dbReference type="Rhea" id="RHEA-COMP:11605"/>
        <dbReference type="ChEBI" id="CHEBI:15378"/>
        <dbReference type="ChEBI" id="CHEBI:30013"/>
        <dbReference type="ChEBI" id="CHEBI:30616"/>
        <dbReference type="ChEBI" id="CHEBI:61977"/>
        <dbReference type="ChEBI" id="CHEBI:456216"/>
        <dbReference type="EC" id="2.7.11.1"/>
    </reaction>
</comment>
<dbReference type="FunFam" id="3.30.200.20:FF:000217">
    <property type="entry name" value="probable LRR receptor-like serine/threonine-protein kinase At1g53430"/>
    <property type="match status" value="1"/>
</dbReference>
<keyword evidence="8" id="KW-0675">Receptor</keyword>
<keyword evidence="15" id="KW-0418">Kinase</keyword>
<dbReference type="Gene3D" id="2.60.120.430">
    <property type="entry name" value="Galactose-binding lectin"/>
    <property type="match status" value="1"/>
</dbReference>
<dbReference type="Pfam" id="PF07714">
    <property type="entry name" value="PK_Tyr_Ser-Thr"/>
    <property type="match status" value="1"/>
</dbReference>
<feature type="binding site" evidence="12">
    <location>
        <position position="226"/>
    </location>
    <ligand>
        <name>ATP</name>
        <dbReference type="ChEBI" id="CHEBI:30616"/>
    </ligand>
</feature>
<evidence type="ECO:0000256" key="5">
    <source>
        <dbReference type="ARBA" id="ARBA00022729"/>
    </source>
</evidence>
<accession>A0A2U1QLD4</accession>
<evidence type="ECO:0000256" key="8">
    <source>
        <dbReference type="ARBA" id="ARBA00023170"/>
    </source>
</evidence>
<comment type="caution">
    <text evidence="15">The sequence shown here is derived from an EMBL/GenBank/DDBJ whole genome shotgun (WGS) entry which is preliminary data.</text>
</comment>
<keyword evidence="9" id="KW-0325">Glycoprotein</keyword>
<evidence type="ECO:0000256" key="3">
    <source>
        <dbReference type="ARBA" id="ARBA00022553"/>
    </source>
</evidence>
<feature type="transmembrane region" description="Helical" evidence="13">
    <location>
        <begin position="20"/>
        <end position="38"/>
    </location>
</feature>
<organism evidence="15 16">
    <name type="scientific">Artemisia annua</name>
    <name type="common">Sweet wormwood</name>
    <dbReference type="NCBI Taxonomy" id="35608"/>
    <lineage>
        <taxon>Eukaryota</taxon>
        <taxon>Viridiplantae</taxon>
        <taxon>Streptophyta</taxon>
        <taxon>Embryophyta</taxon>
        <taxon>Tracheophyta</taxon>
        <taxon>Spermatophyta</taxon>
        <taxon>Magnoliopsida</taxon>
        <taxon>eudicotyledons</taxon>
        <taxon>Gunneridae</taxon>
        <taxon>Pentapetalae</taxon>
        <taxon>asterids</taxon>
        <taxon>campanulids</taxon>
        <taxon>Asterales</taxon>
        <taxon>Asteraceae</taxon>
        <taxon>Asteroideae</taxon>
        <taxon>Anthemideae</taxon>
        <taxon>Artemisiinae</taxon>
        <taxon>Artemisia</taxon>
    </lineage>
</organism>
<evidence type="ECO:0000256" key="12">
    <source>
        <dbReference type="PROSITE-ProRule" id="PRU10141"/>
    </source>
</evidence>
<dbReference type="InterPro" id="IPR021720">
    <property type="entry name" value="Malectin_dom"/>
</dbReference>
<dbReference type="EMBL" id="PKPP01000048">
    <property type="protein sequence ID" value="PWA98811.1"/>
    <property type="molecule type" value="Genomic_DNA"/>
</dbReference>
<dbReference type="PANTHER" id="PTHR48006">
    <property type="entry name" value="LEUCINE-RICH REPEAT-CONTAINING PROTEIN DDB_G0281931-RELATED"/>
    <property type="match status" value="1"/>
</dbReference>
<sequence>MTHVCIFSPLQQLQKQPHYCFLYTCLVPVLSVAPYHVLNDSLSNPEFVLPVNQLPDRHSHEGVIVFKNFDIRHKAGGVDKAVEIPISKVRVTNKTLEIRLQYAGNGTTAVPVRGVFGPLISAISIESEFKPPTHHKRSIFIVLGPVAAALCLILIVSGIALQRGYLGDRISREEELRGLDLQTGVFTYRQIKAATDNFSVSNKLGEGGFGSVYKGTLLDGTLIAVKQLSSRSKQGNREFVNEIGMIAGIQHPNIVRLHGCCVERNHLLLIYEYMENNSLAHALFENNDSNMEIDWATRQRICNNNKNPSTSYRLSTHPRTNL</sequence>
<reference evidence="15 16" key="1">
    <citation type="journal article" date="2018" name="Mol. Plant">
        <title>The genome of Artemisia annua provides insight into the evolution of Asteraceae family and artemisinin biosynthesis.</title>
        <authorList>
            <person name="Shen Q."/>
            <person name="Zhang L."/>
            <person name="Liao Z."/>
            <person name="Wang S."/>
            <person name="Yan T."/>
            <person name="Shi P."/>
            <person name="Liu M."/>
            <person name="Fu X."/>
            <person name="Pan Q."/>
            <person name="Wang Y."/>
            <person name="Lv Z."/>
            <person name="Lu X."/>
            <person name="Zhang F."/>
            <person name="Jiang W."/>
            <person name="Ma Y."/>
            <person name="Chen M."/>
            <person name="Hao X."/>
            <person name="Li L."/>
            <person name="Tang Y."/>
            <person name="Lv G."/>
            <person name="Zhou Y."/>
            <person name="Sun X."/>
            <person name="Brodelius P.E."/>
            <person name="Rose J.K.C."/>
            <person name="Tang K."/>
        </authorList>
    </citation>
    <scope>NUCLEOTIDE SEQUENCE [LARGE SCALE GENOMIC DNA]</scope>
    <source>
        <strain evidence="16">cv. Huhao1</strain>
        <tissue evidence="15">Leaf</tissue>
    </source>
</reference>
<evidence type="ECO:0000256" key="11">
    <source>
        <dbReference type="ARBA" id="ARBA00048679"/>
    </source>
</evidence>
<evidence type="ECO:0000256" key="7">
    <source>
        <dbReference type="ARBA" id="ARBA00022840"/>
    </source>
</evidence>
<comment type="subcellular location">
    <subcellularLocation>
        <location evidence="1">Membrane</location>
        <topology evidence="1">Single-pass type I membrane protein</topology>
    </subcellularLocation>
</comment>
<evidence type="ECO:0000256" key="6">
    <source>
        <dbReference type="ARBA" id="ARBA00022741"/>
    </source>
</evidence>
<name>A0A2U1QLD4_ARTAN</name>
<dbReference type="InterPro" id="IPR000719">
    <property type="entry name" value="Prot_kinase_dom"/>
</dbReference>
<dbReference type="SUPFAM" id="SSF56112">
    <property type="entry name" value="Protein kinase-like (PK-like)"/>
    <property type="match status" value="1"/>
</dbReference>
<dbReference type="Proteomes" id="UP000245207">
    <property type="component" value="Unassembled WGS sequence"/>
</dbReference>
<proteinExistence type="predicted"/>
<keyword evidence="4" id="KW-0808">Transferase</keyword>
<dbReference type="PROSITE" id="PS00107">
    <property type="entry name" value="PROTEIN_KINASE_ATP"/>
    <property type="match status" value="1"/>
</dbReference>
<keyword evidence="13" id="KW-1133">Transmembrane helix</keyword>
<keyword evidence="3" id="KW-0597">Phosphoprotein</keyword>
<protein>
    <recommendedName>
        <fullName evidence="2">non-specific serine/threonine protein kinase</fullName>
        <ecNumber evidence="2">2.7.11.1</ecNumber>
    </recommendedName>
</protein>
<evidence type="ECO:0000256" key="1">
    <source>
        <dbReference type="ARBA" id="ARBA00004479"/>
    </source>
</evidence>
<dbReference type="GO" id="GO:0005524">
    <property type="term" value="F:ATP binding"/>
    <property type="evidence" value="ECO:0007669"/>
    <property type="project" value="UniProtKB-UniRule"/>
</dbReference>
<keyword evidence="13" id="KW-0472">Membrane</keyword>
<keyword evidence="7 12" id="KW-0067">ATP-binding</keyword>
<dbReference type="InterPro" id="IPR011009">
    <property type="entry name" value="Kinase-like_dom_sf"/>
</dbReference>
<dbReference type="InterPro" id="IPR051824">
    <property type="entry name" value="LRR_Rcpt-Like_S/T_Kinase"/>
</dbReference>
<dbReference type="Pfam" id="PF11721">
    <property type="entry name" value="Malectin"/>
    <property type="match status" value="1"/>
</dbReference>
<evidence type="ECO:0000313" key="15">
    <source>
        <dbReference type="EMBL" id="PWA98811.1"/>
    </source>
</evidence>
<keyword evidence="6 12" id="KW-0547">Nucleotide-binding</keyword>
<dbReference type="STRING" id="35608.A0A2U1QLD4"/>
<dbReference type="PANTHER" id="PTHR48006:SF66">
    <property type="entry name" value="PROTEIN KINASE DOMAIN-CONTAINING PROTEIN"/>
    <property type="match status" value="1"/>
</dbReference>
<keyword evidence="13" id="KW-0812">Transmembrane</keyword>
<dbReference type="GO" id="GO:0016020">
    <property type="term" value="C:membrane"/>
    <property type="evidence" value="ECO:0007669"/>
    <property type="project" value="UniProtKB-SubCell"/>
</dbReference>
<evidence type="ECO:0000313" key="16">
    <source>
        <dbReference type="Proteomes" id="UP000245207"/>
    </source>
</evidence>
<gene>
    <name evidence="15" type="ORF">CTI12_AA008580</name>
</gene>
<dbReference type="Gene3D" id="3.30.200.20">
    <property type="entry name" value="Phosphorylase Kinase, domain 1"/>
    <property type="match status" value="1"/>
</dbReference>
<dbReference type="OrthoDB" id="4062651at2759"/>
<evidence type="ECO:0000259" key="14">
    <source>
        <dbReference type="PROSITE" id="PS50011"/>
    </source>
</evidence>
<dbReference type="GO" id="GO:0004674">
    <property type="term" value="F:protein serine/threonine kinase activity"/>
    <property type="evidence" value="ECO:0007669"/>
    <property type="project" value="UniProtKB-EC"/>
</dbReference>
<keyword evidence="16" id="KW-1185">Reference proteome</keyword>
<feature type="transmembrane region" description="Helical" evidence="13">
    <location>
        <begin position="139"/>
        <end position="161"/>
    </location>
</feature>
<evidence type="ECO:0000256" key="4">
    <source>
        <dbReference type="ARBA" id="ARBA00022679"/>
    </source>
</evidence>
<feature type="domain" description="Protein kinase" evidence="14">
    <location>
        <begin position="198"/>
        <end position="322"/>
    </location>
</feature>
<evidence type="ECO:0000256" key="13">
    <source>
        <dbReference type="SAM" id="Phobius"/>
    </source>
</evidence>
<dbReference type="InterPro" id="IPR001245">
    <property type="entry name" value="Ser-Thr/Tyr_kinase_cat_dom"/>
</dbReference>
<evidence type="ECO:0000256" key="9">
    <source>
        <dbReference type="ARBA" id="ARBA00023180"/>
    </source>
</evidence>
<evidence type="ECO:0000256" key="10">
    <source>
        <dbReference type="ARBA" id="ARBA00047899"/>
    </source>
</evidence>
<keyword evidence="5" id="KW-0732">Signal</keyword>
<dbReference type="InterPro" id="IPR017441">
    <property type="entry name" value="Protein_kinase_ATP_BS"/>
</dbReference>